<comment type="caution">
    <text evidence="1">The sequence shown here is derived from an EMBL/GenBank/DDBJ whole genome shotgun (WGS) entry which is preliminary data.</text>
</comment>
<keyword evidence="2" id="KW-1185">Reference proteome</keyword>
<organism evidence="1 2">
    <name type="scientific">Sinorhizobium alkalisoli</name>
    <dbReference type="NCBI Taxonomy" id="1752398"/>
    <lineage>
        <taxon>Bacteria</taxon>
        <taxon>Pseudomonadati</taxon>
        <taxon>Pseudomonadota</taxon>
        <taxon>Alphaproteobacteria</taxon>
        <taxon>Hyphomicrobiales</taxon>
        <taxon>Rhizobiaceae</taxon>
        <taxon>Sinorhizobium/Ensifer group</taxon>
        <taxon>Sinorhizobium</taxon>
    </lineage>
</organism>
<gene>
    <name evidence="1" type="ORF">A8M32_00550</name>
</gene>
<evidence type="ECO:0000313" key="1">
    <source>
        <dbReference type="EMBL" id="ODR93292.1"/>
    </source>
</evidence>
<sequence length="89" mass="9866">MGKIDLEVVESLIVAIAIGNKASQKTIDNIISDLCSEGCDCDLSVWKTIDFAPQRRRALHSCQKNAEERLEEPIGVVSLRSPHEVKEAF</sequence>
<dbReference type="EMBL" id="LYBW01000025">
    <property type="protein sequence ID" value="ODR93292.1"/>
    <property type="molecule type" value="Genomic_DNA"/>
</dbReference>
<proteinExistence type="predicted"/>
<reference evidence="2" key="1">
    <citation type="submission" date="2016-05" db="EMBL/GenBank/DDBJ databases">
        <authorList>
            <person name="Li Y."/>
        </authorList>
    </citation>
    <scope>NUCLEOTIDE SEQUENCE [LARGE SCALE GENOMIC DNA]</scope>
    <source>
        <strain evidence="2">YIC4027</strain>
    </source>
</reference>
<dbReference type="AlphaFoldDB" id="A0A1E3VI81"/>
<name>A0A1E3VI81_9HYPH</name>
<protein>
    <submittedName>
        <fullName evidence="1">Uncharacterized protein</fullName>
    </submittedName>
</protein>
<accession>A0A1E3VI81</accession>
<dbReference type="Proteomes" id="UP000094342">
    <property type="component" value="Unassembled WGS sequence"/>
</dbReference>
<dbReference type="STRING" id="1752398.A8M32_00550"/>
<evidence type="ECO:0000313" key="2">
    <source>
        <dbReference type="Proteomes" id="UP000094342"/>
    </source>
</evidence>